<dbReference type="KEGG" id="hch:HCH_02196"/>
<evidence type="ECO:0000313" key="9">
    <source>
        <dbReference type="Proteomes" id="UP000000238"/>
    </source>
</evidence>
<dbReference type="InterPro" id="IPR000086">
    <property type="entry name" value="NUDIX_hydrolase_dom"/>
</dbReference>
<dbReference type="GO" id="GO:0046872">
    <property type="term" value="F:metal ion binding"/>
    <property type="evidence" value="ECO:0007669"/>
    <property type="project" value="UniProtKB-KW"/>
</dbReference>
<evidence type="ECO:0000256" key="2">
    <source>
        <dbReference type="ARBA" id="ARBA00001946"/>
    </source>
</evidence>
<dbReference type="RefSeq" id="WP_011396093.1">
    <property type="nucleotide sequence ID" value="NC_007645.1"/>
</dbReference>
<sequence length="193" mass="21913">MLDKIITTLSSNQPRRFPSDFPEAAVLVPITREECPQIILTKRAEHMKTHSGQVAFPGGMRDPSDQNLRDTALRETFEEVGVSPEKIEVVGSLNQVVSRHGIAVTPYVGIVDPEIELIPDPGELHSVFKAPVSFFLENEPDRLDKINFEQYRLQVPCWYYGDYEIWGVSAIILMDFFRVSFNRRIGSFTEGRG</sequence>
<evidence type="ECO:0000256" key="1">
    <source>
        <dbReference type="ARBA" id="ARBA00001936"/>
    </source>
</evidence>
<dbReference type="EMBL" id="CP000155">
    <property type="protein sequence ID" value="ABC29023.1"/>
    <property type="molecule type" value="Genomic_DNA"/>
</dbReference>
<keyword evidence="5" id="KW-0460">Magnesium</keyword>
<reference evidence="8 9" key="1">
    <citation type="journal article" date="2005" name="Nucleic Acids Res.">
        <title>Genomic blueprint of Hahella chejuensis, a marine microbe producing an algicidal agent.</title>
        <authorList>
            <person name="Jeong H."/>
            <person name="Yim J.H."/>
            <person name="Lee C."/>
            <person name="Choi S.-H."/>
            <person name="Park Y.K."/>
            <person name="Yoon S.H."/>
            <person name="Hur C.-G."/>
            <person name="Kang H.-Y."/>
            <person name="Kim D."/>
            <person name="Lee H.H."/>
            <person name="Park K.H."/>
            <person name="Park S.-H."/>
            <person name="Park H.-S."/>
            <person name="Lee H.K."/>
            <person name="Oh T.K."/>
            <person name="Kim J.F."/>
        </authorList>
    </citation>
    <scope>NUCLEOTIDE SEQUENCE [LARGE SCALE GENOMIC DNA]</scope>
    <source>
        <strain evidence="8 9">KCTC 2396</strain>
    </source>
</reference>
<dbReference type="InterPro" id="IPR015797">
    <property type="entry name" value="NUDIX_hydrolase-like_dom_sf"/>
</dbReference>
<organism evidence="8 9">
    <name type="scientific">Hahella chejuensis (strain KCTC 2396)</name>
    <dbReference type="NCBI Taxonomy" id="349521"/>
    <lineage>
        <taxon>Bacteria</taxon>
        <taxon>Pseudomonadati</taxon>
        <taxon>Pseudomonadota</taxon>
        <taxon>Gammaproteobacteria</taxon>
        <taxon>Oceanospirillales</taxon>
        <taxon>Hahellaceae</taxon>
        <taxon>Hahella</taxon>
    </lineage>
</organism>
<feature type="domain" description="Nudix hydrolase" evidence="7">
    <location>
        <begin position="21"/>
        <end position="152"/>
    </location>
</feature>
<dbReference type="PANTHER" id="PTHR12992">
    <property type="entry name" value="NUDIX HYDROLASE"/>
    <property type="match status" value="1"/>
</dbReference>
<dbReference type="HOGENOM" id="CLU_040940_5_2_6"/>
<gene>
    <name evidence="8" type="ordered locus">HCH_02196</name>
</gene>
<evidence type="ECO:0000256" key="4">
    <source>
        <dbReference type="ARBA" id="ARBA00022801"/>
    </source>
</evidence>
<keyword evidence="6" id="KW-0464">Manganese</keyword>
<name>Q2SK01_HAHCH</name>
<accession>Q2SK01</accession>
<dbReference type="Proteomes" id="UP000000238">
    <property type="component" value="Chromosome"/>
</dbReference>
<evidence type="ECO:0000256" key="3">
    <source>
        <dbReference type="ARBA" id="ARBA00022723"/>
    </source>
</evidence>
<dbReference type="SUPFAM" id="SSF55811">
    <property type="entry name" value="Nudix"/>
    <property type="match status" value="1"/>
</dbReference>
<keyword evidence="9" id="KW-1185">Reference proteome</keyword>
<dbReference type="Pfam" id="PF00293">
    <property type="entry name" value="NUDIX"/>
    <property type="match status" value="1"/>
</dbReference>
<comment type="cofactor">
    <cofactor evidence="1">
        <name>Mn(2+)</name>
        <dbReference type="ChEBI" id="CHEBI:29035"/>
    </cofactor>
</comment>
<keyword evidence="3" id="KW-0479">Metal-binding</keyword>
<dbReference type="STRING" id="349521.HCH_02196"/>
<dbReference type="OrthoDB" id="9802805at2"/>
<proteinExistence type="predicted"/>
<dbReference type="AlphaFoldDB" id="Q2SK01"/>
<dbReference type="CDD" id="cd03426">
    <property type="entry name" value="NUDIX_CoAse_Nudt7"/>
    <property type="match status" value="1"/>
</dbReference>
<dbReference type="PROSITE" id="PS51462">
    <property type="entry name" value="NUDIX"/>
    <property type="match status" value="1"/>
</dbReference>
<dbReference type="NCBIfam" id="NF007980">
    <property type="entry name" value="PRK10707.1"/>
    <property type="match status" value="1"/>
</dbReference>
<dbReference type="eggNOG" id="COG0494">
    <property type="taxonomic scope" value="Bacteria"/>
</dbReference>
<dbReference type="PANTHER" id="PTHR12992:SF11">
    <property type="entry name" value="MITOCHONDRIAL COENZYME A DIPHOSPHATASE NUDT8"/>
    <property type="match status" value="1"/>
</dbReference>
<evidence type="ECO:0000256" key="5">
    <source>
        <dbReference type="ARBA" id="ARBA00022842"/>
    </source>
</evidence>
<evidence type="ECO:0000256" key="6">
    <source>
        <dbReference type="ARBA" id="ARBA00023211"/>
    </source>
</evidence>
<evidence type="ECO:0000259" key="7">
    <source>
        <dbReference type="PROSITE" id="PS51462"/>
    </source>
</evidence>
<protein>
    <submittedName>
        <fullName evidence="8">NTP pyrophosphohydrolase including oxidative damage repair enzyme</fullName>
    </submittedName>
</protein>
<comment type="cofactor">
    <cofactor evidence="2">
        <name>Mg(2+)</name>
        <dbReference type="ChEBI" id="CHEBI:18420"/>
    </cofactor>
</comment>
<evidence type="ECO:0000313" key="8">
    <source>
        <dbReference type="EMBL" id="ABC29023.1"/>
    </source>
</evidence>
<keyword evidence="4 8" id="KW-0378">Hydrolase</keyword>
<dbReference type="GO" id="GO:0010945">
    <property type="term" value="F:coenzyme A diphosphatase activity"/>
    <property type="evidence" value="ECO:0007669"/>
    <property type="project" value="InterPro"/>
</dbReference>
<dbReference type="Gene3D" id="3.90.79.10">
    <property type="entry name" value="Nucleoside Triphosphate Pyrophosphohydrolase"/>
    <property type="match status" value="1"/>
</dbReference>
<dbReference type="InterPro" id="IPR045121">
    <property type="entry name" value="CoAse"/>
</dbReference>